<evidence type="ECO:0000256" key="11">
    <source>
        <dbReference type="SAM" id="MobiDB-lite"/>
    </source>
</evidence>
<feature type="domain" description="Ig-like" evidence="14">
    <location>
        <begin position="475"/>
        <end position="575"/>
    </location>
</feature>
<keyword evidence="6" id="KW-0675">Receptor</keyword>
<proteinExistence type="predicted"/>
<evidence type="ECO:0000259" key="14">
    <source>
        <dbReference type="PROSITE" id="PS50835"/>
    </source>
</evidence>
<dbReference type="Pfam" id="PF00059">
    <property type="entry name" value="Lectin_C"/>
    <property type="match status" value="1"/>
</dbReference>
<protein>
    <submittedName>
        <fullName evidence="15">Uncharacterized protein</fullName>
    </submittedName>
</protein>
<comment type="catalytic activity">
    <reaction evidence="9">
        <text>L-tyrosyl-[protein] + ATP = O-phospho-L-tyrosyl-[protein] + ADP + H(+)</text>
        <dbReference type="Rhea" id="RHEA:10596"/>
        <dbReference type="Rhea" id="RHEA-COMP:10136"/>
        <dbReference type="Rhea" id="RHEA-COMP:20101"/>
        <dbReference type="ChEBI" id="CHEBI:15378"/>
        <dbReference type="ChEBI" id="CHEBI:30616"/>
        <dbReference type="ChEBI" id="CHEBI:46858"/>
        <dbReference type="ChEBI" id="CHEBI:61978"/>
        <dbReference type="ChEBI" id="CHEBI:456216"/>
        <dbReference type="EC" id="2.7.10.1"/>
    </reaction>
</comment>
<feature type="domain" description="Protein kinase" evidence="12">
    <location>
        <begin position="853"/>
        <end position="1149"/>
    </location>
</feature>
<evidence type="ECO:0000259" key="13">
    <source>
        <dbReference type="PROSITE" id="PS50041"/>
    </source>
</evidence>
<dbReference type="Proteomes" id="UP001234178">
    <property type="component" value="Unassembled WGS sequence"/>
</dbReference>
<evidence type="ECO:0000256" key="9">
    <source>
        <dbReference type="ARBA" id="ARBA00051243"/>
    </source>
</evidence>
<dbReference type="SUPFAM" id="SSF56112">
    <property type="entry name" value="Protein kinase-like (PK-like)"/>
    <property type="match status" value="1"/>
</dbReference>
<dbReference type="PROSITE" id="PS00109">
    <property type="entry name" value="PROTEIN_KINASE_TYR"/>
    <property type="match status" value="1"/>
</dbReference>
<evidence type="ECO:0000256" key="3">
    <source>
        <dbReference type="ARBA" id="ARBA00022989"/>
    </source>
</evidence>
<keyword evidence="5" id="KW-1015">Disulfide bond</keyword>
<dbReference type="Gene3D" id="1.10.510.10">
    <property type="entry name" value="Transferase(Phosphotransferase) domain 1"/>
    <property type="match status" value="1"/>
</dbReference>
<dbReference type="InterPro" id="IPR001245">
    <property type="entry name" value="Ser-Thr/Tyr_kinase_cat_dom"/>
</dbReference>
<comment type="caution">
    <text evidence="15">The sequence shown here is derived from an EMBL/GenBank/DDBJ whole genome shotgun (WGS) entry which is preliminary data.</text>
</comment>
<feature type="binding site" evidence="10">
    <location>
        <position position="889"/>
    </location>
    <ligand>
        <name>ATP</name>
        <dbReference type="ChEBI" id="CHEBI:30616"/>
    </ligand>
</feature>
<dbReference type="Gene3D" id="3.10.100.10">
    <property type="entry name" value="Mannose-Binding Protein A, subunit A"/>
    <property type="match status" value="1"/>
</dbReference>
<dbReference type="InterPro" id="IPR008266">
    <property type="entry name" value="Tyr_kinase_AS"/>
</dbReference>
<dbReference type="InterPro" id="IPR016186">
    <property type="entry name" value="C-type_lectin-like/link_sf"/>
</dbReference>
<dbReference type="PROSITE" id="PS50011">
    <property type="entry name" value="PROTEIN_KINASE_DOM"/>
    <property type="match status" value="1"/>
</dbReference>
<evidence type="ECO:0000256" key="6">
    <source>
        <dbReference type="ARBA" id="ARBA00023170"/>
    </source>
</evidence>
<dbReference type="InterPro" id="IPR017441">
    <property type="entry name" value="Protein_kinase_ATP_BS"/>
</dbReference>
<dbReference type="InterPro" id="IPR003599">
    <property type="entry name" value="Ig_sub"/>
</dbReference>
<keyword evidence="10" id="KW-0547">Nucleotide-binding</keyword>
<dbReference type="PROSITE" id="PS00107">
    <property type="entry name" value="PROTEIN_KINASE_ATP"/>
    <property type="match status" value="1"/>
</dbReference>
<gene>
    <name evidence="15" type="ORF">OUZ56_014251</name>
</gene>
<feature type="domain" description="C-type lectin" evidence="13">
    <location>
        <begin position="103"/>
        <end position="226"/>
    </location>
</feature>
<keyword evidence="10" id="KW-0067">ATP-binding</keyword>
<dbReference type="InterPro" id="IPR016187">
    <property type="entry name" value="CTDL_fold"/>
</dbReference>
<evidence type="ECO:0000313" key="15">
    <source>
        <dbReference type="EMBL" id="KAK4009115.1"/>
    </source>
</evidence>
<dbReference type="Gene3D" id="3.30.200.20">
    <property type="entry name" value="Phosphorylase Kinase, domain 1"/>
    <property type="match status" value="1"/>
</dbReference>
<dbReference type="PANTHER" id="PTHR24416:SF600">
    <property type="entry name" value="PDGF- AND VEGF-RECEPTOR RELATED, ISOFORM J"/>
    <property type="match status" value="1"/>
</dbReference>
<dbReference type="CDD" id="cd00037">
    <property type="entry name" value="CLECT"/>
    <property type="match status" value="1"/>
</dbReference>
<evidence type="ECO:0000256" key="5">
    <source>
        <dbReference type="ARBA" id="ARBA00023157"/>
    </source>
</evidence>
<dbReference type="InterPro" id="IPR036179">
    <property type="entry name" value="Ig-like_dom_sf"/>
</dbReference>
<dbReference type="PROSITE" id="PS50835">
    <property type="entry name" value="IG_LIKE"/>
    <property type="match status" value="1"/>
</dbReference>
<evidence type="ECO:0000256" key="8">
    <source>
        <dbReference type="ARBA" id="ARBA00023319"/>
    </source>
</evidence>
<dbReference type="SUPFAM" id="SSF48726">
    <property type="entry name" value="Immunoglobulin"/>
    <property type="match status" value="1"/>
</dbReference>
<dbReference type="InterPro" id="IPR011009">
    <property type="entry name" value="Kinase-like_dom_sf"/>
</dbReference>
<organism evidence="15 16">
    <name type="scientific">Daphnia magna</name>
    <dbReference type="NCBI Taxonomy" id="35525"/>
    <lineage>
        <taxon>Eukaryota</taxon>
        <taxon>Metazoa</taxon>
        <taxon>Ecdysozoa</taxon>
        <taxon>Arthropoda</taxon>
        <taxon>Crustacea</taxon>
        <taxon>Branchiopoda</taxon>
        <taxon>Diplostraca</taxon>
        <taxon>Cladocera</taxon>
        <taxon>Anomopoda</taxon>
        <taxon>Daphniidae</taxon>
        <taxon>Daphnia</taxon>
    </lineage>
</organism>
<dbReference type="Pfam" id="PF07714">
    <property type="entry name" value="PK_Tyr_Ser-Thr"/>
    <property type="match status" value="1"/>
</dbReference>
<evidence type="ECO:0000256" key="10">
    <source>
        <dbReference type="PROSITE-ProRule" id="PRU10141"/>
    </source>
</evidence>
<dbReference type="PROSITE" id="PS50041">
    <property type="entry name" value="C_TYPE_LECTIN_2"/>
    <property type="match status" value="1"/>
</dbReference>
<dbReference type="InterPro" id="IPR050122">
    <property type="entry name" value="RTK"/>
</dbReference>
<dbReference type="InterPro" id="IPR013783">
    <property type="entry name" value="Ig-like_fold"/>
</dbReference>
<dbReference type="InterPro" id="IPR000719">
    <property type="entry name" value="Prot_kinase_dom"/>
</dbReference>
<keyword evidence="2" id="KW-0812">Transmembrane</keyword>
<dbReference type="SUPFAM" id="SSF56436">
    <property type="entry name" value="C-type lectin-like"/>
    <property type="match status" value="1"/>
</dbReference>
<dbReference type="InterPro" id="IPR001304">
    <property type="entry name" value="C-type_lectin-like"/>
</dbReference>
<dbReference type="PANTHER" id="PTHR24416">
    <property type="entry name" value="TYROSINE-PROTEIN KINASE RECEPTOR"/>
    <property type="match status" value="1"/>
</dbReference>
<evidence type="ECO:0000313" key="16">
    <source>
        <dbReference type="Proteomes" id="UP001234178"/>
    </source>
</evidence>
<evidence type="ECO:0000256" key="7">
    <source>
        <dbReference type="ARBA" id="ARBA00023180"/>
    </source>
</evidence>
<evidence type="ECO:0000256" key="2">
    <source>
        <dbReference type="ARBA" id="ARBA00022692"/>
    </source>
</evidence>
<name>A0ABQ9Z9D7_9CRUS</name>
<dbReference type="SMART" id="SM00034">
    <property type="entry name" value="CLECT"/>
    <property type="match status" value="1"/>
</dbReference>
<keyword evidence="7" id="KW-0325">Glycoprotein</keyword>
<comment type="subcellular location">
    <subcellularLocation>
        <location evidence="1">Membrane</location>
        <topology evidence="1">Single-pass membrane protein</topology>
    </subcellularLocation>
</comment>
<keyword evidence="3" id="KW-1133">Transmembrane helix</keyword>
<feature type="region of interest" description="Disordered" evidence="11">
    <location>
        <begin position="1242"/>
        <end position="1263"/>
    </location>
</feature>
<dbReference type="InterPro" id="IPR007110">
    <property type="entry name" value="Ig-like_dom"/>
</dbReference>
<accession>A0ABQ9Z9D7</accession>
<keyword evidence="8" id="KW-0393">Immunoglobulin domain</keyword>
<dbReference type="EMBL" id="JAOYFB010000002">
    <property type="protein sequence ID" value="KAK4009115.1"/>
    <property type="molecule type" value="Genomic_DNA"/>
</dbReference>
<evidence type="ECO:0000256" key="4">
    <source>
        <dbReference type="ARBA" id="ARBA00023136"/>
    </source>
</evidence>
<reference evidence="15 16" key="1">
    <citation type="journal article" date="2023" name="Nucleic Acids Res.">
        <title>The hologenome of Daphnia magna reveals possible DNA methylation and microbiome-mediated evolution of the host genome.</title>
        <authorList>
            <person name="Chaturvedi A."/>
            <person name="Li X."/>
            <person name="Dhandapani V."/>
            <person name="Marshall H."/>
            <person name="Kissane S."/>
            <person name="Cuenca-Cambronero M."/>
            <person name="Asole G."/>
            <person name="Calvet F."/>
            <person name="Ruiz-Romero M."/>
            <person name="Marangio P."/>
            <person name="Guigo R."/>
            <person name="Rago D."/>
            <person name="Mirbahai L."/>
            <person name="Eastwood N."/>
            <person name="Colbourne J.K."/>
            <person name="Zhou J."/>
            <person name="Mallon E."/>
            <person name="Orsini L."/>
        </authorList>
    </citation>
    <scope>NUCLEOTIDE SEQUENCE [LARGE SCALE GENOMIC DNA]</scope>
    <source>
        <strain evidence="15">LRV0_1</strain>
    </source>
</reference>
<dbReference type="PRINTS" id="PR00109">
    <property type="entry name" value="TYRKINASE"/>
</dbReference>
<sequence>MAASEKACLCCLEFSTRRDVFIFELYLLRGESLVLEFLIPCEMLLFAVPFIVGLFCIPVNESASLLQRNQIRRLRSGTAEQIPKLRECPTDASPFITKCTKNSKMDCYCIVSKRMDRAGAEKFCHDNEMHLVTLETETENNYVNNLAKENRDAIDNQFWTSGFNVNLNPSNWVWDYSGLHPDKPFEYTNWCANEPNNFDRSEHFVAVINDCWHDVPGGIRWPSICKFQANIFDPVLKDHQFFFTHLGERELIIPCRPSAAFYTGARVDISKYINDTQVSVQIVSNGTTKNNNYEYDPLKGFIIRNVSPNDDGKYNCSITIHKGKTEAWMIFHIVSVGIQLKIDRQFDPLEGNNVSLTCDPQQLKKRQPPFDPVKWFAVFTDNGDGKETALTPTLPVLPTGVWMEFVDETGSALPQLRIFNVSTNLSGIYKCGFVFHSLNNSAVHLTSAALSLNVLKKIDWSAQLTEKQLQQVLSPASLTPDNYRVIPLGNELRISCNFGTRGYLPYYQWHREQFEDDSGHILEKKKEMSSRITVTKTSNAEDGTDNMTIFITNVTTAEQGLFTCLLNGLPPVSVSQYIYVDDRKSKEDASISLRSTPGNEFFRVLGQQSIIPCRPVHPSIGMDISKLAKNGQSDEIILNNTSPDDNYRYNPQQGFIIEKVTVADNGPYQCSPFGRLDPSIIFSITVVGVTIECVVGCESPPQRIDGFLTSQVDPAVESEKVELNCQGFRINDFSAVLDWFAISDGVQVKIADSKSHAGLKLGVTNTKNKIQMRKLTISNVKMMNASTTYKCLMTGGKETYSESIELKNGERKFMRLEGLLQGDPSRLNRDLPLEEQADLLPYDKRWEFPRNRLRLGKQLGIGCFGRVLQAEAVGINDGSNRAVSTVAVKMVRSQTDTTALEGLISELKILIHLGSHINILNLLGACTKAINRGEIFVIVEYCCFGNLRSYLINHRETFVSQVDESGELVTNVIEDCADDAITTSKLVCWAFQISRGMDYLVSKKVLHGDLAARNILLSENNVVKVADFGLSRCLYKDENYTKKSKSLLPLKWMAIESLTDQVWSSRSDVWSYGIVLWEIFSLGQTPYQGYSDEFQFLQALKSGYRMEKPEHTPNCVASVMQSCWNADPNLRPTFTQIEEMLDAPLESFVTSFYLQLNEDYQRLNAERLTLENFTVKPAEGYAARLPLRPTSSSNFYALDPVDQSKNSVRLNVSTSGYSNQCVIDEETDPHRQPEQAVATLQRPEFTAPFKKSNRQSKVPVQIP</sequence>
<dbReference type="Gene3D" id="2.60.40.10">
    <property type="entry name" value="Immunoglobulins"/>
    <property type="match status" value="4"/>
</dbReference>
<evidence type="ECO:0000256" key="1">
    <source>
        <dbReference type="ARBA" id="ARBA00004167"/>
    </source>
</evidence>
<keyword evidence="16" id="KW-1185">Reference proteome</keyword>
<dbReference type="SMART" id="SM00409">
    <property type="entry name" value="IG"/>
    <property type="match status" value="5"/>
</dbReference>
<evidence type="ECO:0000259" key="12">
    <source>
        <dbReference type="PROSITE" id="PS50011"/>
    </source>
</evidence>
<keyword evidence="4" id="KW-0472">Membrane</keyword>